<dbReference type="InterPro" id="IPR024046">
    <property type="entry name" value="Flagellar_assmbl_FliW_dom_sf"/>
</dbReference>
<dbReference type="RefSeq" id="WP_307230773.1">
    <property type="nucleotide sequence ID" value="NZ_JAUSTT010000018.1"/>
</dbReference>
<dbReference type="EMBL" id="JAUSTT010000018">
    <property type="protein sequence ID" value="MDQ0177084.1"/>
    <property type="molecule type" value="Genomic_DNA"/>
</dbReference>
<keyword evidence="5" id="KW-0969">Cilium</keyword>
<keyword evidence="5" id="KW-0966">Cell projection</keyword>
<comment type="subunit">
    <text evidence="4">Interacts with translational regulator CsrA and flagellin(s).</text>
</comment>
<dbReference type="SUPFAM" id="SSF141457">
    <property type="entry name" value="BH3618-like"/>
    <property type="match status" value="1"/>
</dbReference>
<proteinExistence type="inferred from homology"/>
<dbReference type="NCBIfam" id="NF009793">
    <property type="entry name" value="PRK13285.1-1"/>
    <property type="match status" value="1"/>
</dbReference>
<evidence type="ECO:0000313" key="6">
    <source>
        <dbReference type="Proteomes" id="UP001223586"/>
    </source>
</evidence>
<comment type="function">
    <text evidence="4">Acts as an anti-CsrA protein, binds CsrA and prevents it from repressing translation of its target genes, one of which is flagellin. Binds to flagellin and participates in the assembly of the flagellum.</text>
</comment>
<evidence type="ECO:0000256" key="2">
    <source>
        <dbReference type="ARBA" id="ARBA00022795"/>
    </source>
</evidence>
<dbReference type="Proteomes" id="UP001223586">
    <property type="component" value="Unassembled WGS sequence"/>
</dbReference>
<keyword evidence="1 4" id="KW-0963">Cytoplasm</keyword>
<evidence type="ECO:0000313" key="5">
    <source>
        <dbReference type="EMBL" id="MDQ0177084.1"/>
    </source>
</evidence>
<evidence type="ECO:0000256" key="4">
    <source>
        <dbReference type="HAMAP-Rule" id="MF_01185"/>
    </source>
</evidence>
<keyword evidence="4" id="KW-0143">Chaperone</keyword>
<dbReference type="InterPro" id="IPR003775">
    <property type="entry name" value="Flagellar_assembly_factor_FliW"/>
</dbReference>
<keyword evidence="2 4" id="KW-1005">Bacterial flagellum biogenesis</keyword>
<evidence type="ECO:0000256" key="1">
    <source>
        <dbReference type="ARBA" id="ARBA00022490"/>
    </source>
</evidence>
<comment type="subcellular location">
    <subcellularLocation>
        <location evidence="4">Cytoplasm</location>
    </subcellularLocation>
</comment>
<dbReference type="HAMAP" id="MF_01185">
    <property type="entry name" value="FliW"/>
    <property type="match status" value="1"/>
</dbReference>
<keyword evidence="5" id="KW-0282">Flagellum</keyword>
<dbReference type="Pfam" id="PF02623">
    <property type="entry name" value="FliW"/>
    <property type="match status" value="1"/>
</dbReference>
<comment type="similarity">
    <text evidence="4">Belongs to the FliW family.</text>
</comment>
<sequence>MKIETKYHGEIVIKESDIWKFYYGLPGFPDETAFVMLPLPNNDLFFVLQSIANPLLGFVITNPFSFFPDYHFKLDDQTLEQLKIAGEEDVNVHIILTVQKPFSETTANLRAPLIFNMKEKQAKQIILNEEHYTTKHLLFQTPAGKAGE</sequence>
<dbReference type="PANTHER" id="PTHR39190">
    <property type="entry name" value="FLAGELLAR ASSEMBLY FACTOR FLIW"/>
    <property type="match status" value="1"/>
</dbReference>
<dbReference type="Gene3D" id="2.30.290.10">
    <property type="entry name" value="BH3618-like"/>
    <property type="match status" value="1"/>
</dbReference>
<evidence type="ECO:0000256" key="3">
    <source>
        <dbReference type="ARBA" id="ARBA00022845"/>
    </source>
</evidence>
<organism evidence="5 6">
    <name type="scientific">Bacillus chungangensis</name>
    <dbReference type="NCBI Taxonomy" id="587633"/>
    <lineage>
        <taxon>Bacteria</taxon>
        <taxon>Bacillati</taxon>
        <taxon>Bacillota</taxon>
        <taxon>Bacilli</taxon>
        <taxon>Bacillales</taxon>
        <taxon>Bacillaceae</taxon>
        <taxon>Bacillus</taxon>
    </lineage>
</organism>
<accession>A0ABT9WUW6</accession>
<gene>
    <name evidence="4" type="primary">fliW</name>
    <name evidence="5" type="ORF">J2S08_002963</name>
</gene>
<dbReference type="PANTHER" id="PTHR39190:SF1">
    <property type="entry name" value="FLAGELLAR ASSEMBLY FACTOR FLIW"/>
    <property type="match status" value="1"/>
</dbReference>
<keyword evidence="3 4" id="KW-0810">Translation regulation</keyword>
<keyword evidence="6" id="KW-1185">Reference proteome</keyword>
<reference evidence="5 6" key="1">
    <citation type="submission" date="2023-07" db="EMBL/GenBank/DDBJ databases">
        <title>Genomic Encyclopedia of Type Strains, Phase IV (KMG-IV): sequencing the most valuable type-strain genomes for metagenomic binning, comparative biology and taxonomic classification.</title>
        <authorList>
            <person name="Goeker M."/>
        </authorList>
    </citation>
    <scope>NUCLEOTIDE SEQUENCE [LARGE SCALE GENOMIC DNA]</scope>
    <source>
        <strain evidence="5 6">DSM 23837</strain>
    </source>
</reference>
<comment type="caution">
    <text evidence="5">The sequence shown here is derived from an EMBL/GenBank/DDBJ whole genome shotgun (WGS) entry which is preliminary data.</text>
</comment>
<protein>
    <recommendedName>
        <fullName evidence="4">Flagellar assembly factor FliW</fullName>
    </recommendedName>
</protein>
<name>A0ABT9WUW6_9BACI</name>